<keyword evidence="6 8" id="KW-0472">Membrane</keyword>
<dbReference type="InterPro" id="IPR000390">
    <property type="entry name" value="Small_drug/metabolite_transptr"/>
</dbReference>
<proteinExistence type="inferred from homology"/>
<evidence type="ECO:0000256" key="5">
    <source>
        <dbReference type="ARBA" id="ARBA00022989"/>
    </source>
</evidence>
<dbReference type="Gene3D" id="1.10.3730.20">
    <property type="match status" value="1"/>
</dbReference>
<dbReference type="InterPro" id="IPR037185">
    <property type="entry name" value="EmrE-like"/>
</dbReference>
<dbReference type="PANTHER" id="PTHR30561:SF0">
    <property type="entry name" value="GUANIDINIUM EXPORTER"/>
    <property type="match status" value="1"/>
</dbReference>
<evidence type="ECO:0000256" key="3">
    <source>
        <dbReference type="ARBA" id="ARBA00022475"/>
    </source>
</evidence>
<feature type="transmembrane region" description="Helical" evidence="8">
    <location>
        <begin position="31"/>
        <end position="50"/>
    </location>
</feature>
<keyword evidence="2" id="KW-0813">Transport</keyword>
<dbReference type="Proteomes" id="UP000490386">
    <property type="component" value="Unassembled WGS sequence"/>
</dbReference>
<dbReference type="EMBL" id="WBJX01000001">
    <property type="protein sequence ID" value="KAB1638857.1"/>
    <property type="molecule type" value="Genomic_DNA"/>
</dbReference>
<evidence type="ECO:0000256" key="1">
    <source>
        <dbReference type="ARBA" id="ARBA00004651"/>
    </source>
</evidence>
<dbReference type="AlphaFoldDB" id="A0A7J5B455"/>
<comment type="caution">
    <text evidence="9">The sequence shown here is derived from an EMBL/GenBank/DDBJ whole genome shotgun (WGS) entry which is preliminary data.</text>
</comment>
<dbReference type="InterPro" id="IPR045324">
    <property type="entry name" value="Small_multidrug_res"/>
</dbReference>
<dbReference type="Pfam" id="PF00893">
    <property type="entry name" value="Multi_Drug_Res"/>
    <property type="match status" value="1"/>
</dbReference>
<evidence type="ECO:0000256" key="4">
    <source>
        <dbReference type="ARBA" id="ARBA00022692"/>
    </source>
</evidence>
<accession>A0A7J5B455</accession>
<comment type="similarity">
    <text evidence="7">Belongs to the drug/metabolite transporter (DMT) superfamily. Small multidrug resistance (SMR) (TC 2.A.7.1) family.</text>
</comment>
<keyword evidence="4 7" id="KW-0812">Transmembrane</keyword>
<organism evidence="9 10">
    <name type="scientific">Pseudoclavibacter terrae</name>
    <dbReference type="NCBI Taxonomy" id="1530195"/>
    <lineage>
        <taxon>Bacteria</taxon>
        <taxon>Bacillati</taxon>
        <taxon>Actinomycetota</taxon>
        <taxon>Actinomycetes</taxon>
        <taxon>Micrococcales</taxon>
        <taxon>Microbacteriaceae</taxon>
        <taxon>Pseudoclavibacter</taxon>
    </lineage>
</organism>
<keyword evidence="3" id="KW-1003">Cell membrane</keyword>
<gene>
    <name evidence="9" type="ORF">F8O03_00405</name>
</gene>
<keyword evidence="5 8" id="KW-1133">Transmembrane helix</keyword>
<dbReference type="OrthoDB" id="21828at2"/>
<evidence type="ECO:0000313" key="10">
    <source>
        <dbReference type="Proteomes" id="UP000490386"/>
    </source>
</evidence>
<dbReference type="PANTHER" id="PTHR30561">
    <property type="entry name" value="SMR FAMILY PROTON-DEPENDENT DRUG EFFLUX TRANSPORTER SUGE"/>
    <property type="match status" value="1"/>
</dbReference>
<evidence type="ECO:0000256" key="6">
    <source>
        <dbReference type="ARBA" id="ARBA00023136"/>
    </source>
</evidence>
<dbReference type="RefSeq" id="WP_104251750.1">
    <property type="nucleotide sequence ID" value="NZ_CANKVH010000004.1"/>
</dbReference>
<dbReference type="GO" id="GO:0005886">
    <property type="term" value="C:plasma membrane"/>
    <property type="evidence" value="ECO:0007669"/>
    <property type="project" value="UniProtKB-SubCell"/>
</dbReference>
<keyword evidence="10" id="KW-1185">Reference proteome</keyword>
<evidence type="ECO:0000256" key="7">
    <source>
        <dbReference type="RuleBase" id="RU003942"/>
    </source>
</evidence>
<dbReference type="SUPFAM" id="SSF103481">
    <property type="entry name" value="Multidrug resistance efflux transporter EmrE"/>
    <property type="match status" value="1"/>
</dbReference>
<protein>
    <submittedName>
        <fullName evidence="9">QacE family quaternary ammonium compound efflux SMR transporter</fullName>
    </submittedName>
</protein>
<comment type="subcellular location">
    <subcellularLocation>
        <location evidence="1 7">Cell membrane</location>
        <topology evidence="1 7">Multi-pass membrane protein</topology>
    </subcellularLocation>
</comment>
<dbReference type="GO" id="GO:0022857">
    <property type="term" value="F:transmembrane transporter activity"/>
    <property type="evidence" value="ECO:0007669"/>
    <property type="project" value="InterPro"/>
</dbReference>
<reference evidence="9 10" key="1">
    <citation type="submission" date="2019-09" db="EMBL/GenBank/DDBJ databases">
        <title>Phylogeny of genus Pseudoclavibacter and closely related genus.</title>
        <authorList>
            <person name="Li Y."/>
        </authorList>
    </citation>
    <scope>NUCLEOTIDE SEQUENCE [LARGE SCALE GENOMIC DNA]</scope>
    <source>
        <strain evidence="9 10">THG-MD12</strain>
    </source>
</reference>
<feature type="transmembrane region" description="Helical" evidence="8">
    <location>
        <begin position="82"/>
        <end position="103"/>
    </location>
</feature>
<evidence type="ECO:0000313" key="9">
    <source>
        <dbReference type="EMBL" id="KAB1638857.1"/>
    </source>
</evidence>
<evidence type="ECO:0000256" key="2">
    <source>
        <dbReference type="ARBA" id="ARBA00022448"/>
    </source>
</evidence>
<name>A0A7J5B455_9MICO</name>
<evidence type="ECO:0000256" key="8">
    <source>
        <dbReference type="SAM" id="Phobius"/>
    </source>
</evidence>
<feature type="transmembrane region" description="Helical" evidence="8">
    <location>
        <begin position="57"/>
        <end position="76"/>
    </location>
</feature>
<sequence>MAWFVLILSGMLEAVWASALSASKGFKKPVPVVVFLVSLTISMAGLAWAMTQLPTGTAYAVWVGIGATLTVVWAMFTKQERVSVARVLLLVLLVGSVIGLKVVS</sequence>